<dbReference type="InParanoid" id="A0A0D2HMP7"/>
<dbReference type="OrthoDB" id="9803687at2"/>
<keyword evidence="2" id="KW-0479">Metal-binding</keyword>
<dbReference type="GO" id="GO:0008270">
    <property type="term" value="F:zinc ion binding"/>
    <property type="evidence" value="ECO:0007669"/>
    <property type="project" value="UniProtKB-KW"/>
</dbReference>
<feature type="domain" description="Methylene-tetrahydrofolate reductase C-terminal-like" evidence="1">
    <location>
        <begin position="111"/>
        <end position="204"/>
    </location>
</feature>
<proteinExistence type="predicted"/>
<gene>
    <name evidence="2" type="ORF">X474_21795</name>
</gene>
<evidence type="ECO:0000313" key="2">
    <source>
        <dbReference type="EMBL" id="KIX11868.1"/>
    </source>
</evidence>
<dbReference type="RefSeq" id="WP_044351340.1">
    <property type="nucleotide sequence ID" value="NZ_AZAC01000038.1"/>
</dbReference>
<dbReference type="Pfam" id="PF12225">
    <property type="entry name" value="DUF5981"/>
    <property type="match status" value="1"/>
</dbReference>
<dbReference type="PANTHER" id="PTHR38755:SF1">
    <property type="entry name" value="METHYLENE-TETRAHYDROFOLATE REDUCTASE C-TERMINAL DOMAIN-CONTAINING PROTEIN"/>
    <property type="match status" value="1"/>
</dbReference>
<dbReference type="AlphaFoldDB" id="A0A0D2HMP7"/>
<name>A0A0D2HMP7_9BACT</name>
<sequence>MIIGDSKPLEEILEMIRDKPKVLVVGCRGCVTVCNVGGEKEVGILASSLRIARKKAGEQETVDEFTLERQCDPEYLEELEGKAGEYDALVSIACGVGPQFLSERFPNIPIFPGINTTFIGGALEHGVWTERCQSCGNCIVHHFGGLCPIARCSKSLMNGPCGGSANGKCEIAQDVDCIWHLIVEKMEAMGRLEELERVWPVKSWLTSRDGGPRTRIREDLKQ</sequence>
<keyword evidence="2" id="KW-0863">Zinc-finger</keyword>
<dbReference type="EMBL" id="AZAC01000038">
    <property type="protein sequence ID" value="KIX11868.1"/>
    <property type="molecule type" value="Genomic_DNA"/>
</dbReference>
<evidence type="ECO:0000259" key="1">
    <source>
        <dbReference type="Pfam" id="PF12225"/>
    </source>
</evidence>
<evidence type="ECO:0000313" key="3">
    <source>
        <dbReference type="Proteomes" id="UP000032233"/>
    </source>
</evidence>
<dbReference type="Proteomes" id="UP000032233">
    <property type="component" value="Unassembled WGS sequence"/>
</dbReference>
<organism evidence="2 3">
    <name type="scientific">Dethiosulfatarculus sandiegensis</name>
    <dbReference type="NCBI Taxonomy" id="1429043"/>
    <lineage>
        <taxon>Bacteria</taxon>
        <taxon>Pseudomonadati</taxon>
        <taxon>Thermodesulfobacteriota</taxon>
        <taxon>Desulfarculia</taxon>
        <taxon>Desulfarculales</taxon>
        <taxon>Desulfarculaceae</taxon>
        <taxon>Dethiosulfatarculus</taxon>
    </lineage>
</organism>
<dbReference type="PANTHER" id="PTHR38755">
    <property type="entry name" value="5,10-METHYLENETETRAHYDROFOLATE REDUCTASE"/>
    <property type="match status" value="1"/>
</dbReference>
<dbReference type="InterPro" id="IPR022026">
    <property type="entry name" value="DUF5981"/>
</dbReference>
<keyword evidence="3" id="KW-1185">Reference proteome</keyword>
<comment type="caution">
    <text evidence="2">The sequence shown here is derived from an EMBL/GenBank/DDBJ whole genome shotgun (WGS) entry which is preliminary data.</text>
</comment>
<reference evidence="2 3" key="1">
    <citation type="submission" date="2013-11" db="EMBL/GenBank/DDBJ databases">
        <title>Metagenomic analysis of a methanogenic consortium involved in long chain n-alkane degradation.</title>
        <authorList>
            <person name="Davidova I.A."/>
            <person name="Callaghan A.V."/>
            <person name="Wawrik B."/>
            <person name="Pruitt S."/>
            <person name="Marks C."/>
            <person name="Duncan K.E."/>
            <person name="Suflita J.M."/>
        </authorList>
    </citation>
    <scope>NUCLEOTIDE SEQUENCE [LARGE SCALE GENOMIC DNA]</scope>
    <source>
        <strain evidence="2 3">SPR</strain>
    </source>
</reference>
<keyword evidence="2" id="KW-0862">Zinc</keyword>
<dbReference type="STRING" id="1429043.X474_21795"/>
<accession>A0A0D2HMP7</accession>
<protein>
    <submittedName>
        <fullName evidence="2">Zinc-finger protein</fullName>
    </submittedName>
</protein>
<dbReference type="PATRIC" id="fig|1429043.3.peg.4623"/>